<name>A0AAW1LEX3_POPJA</name>
<evidence type="ECO:0000313" key="2">
    <source>
        <dbReference type="Proteomes" id="UP001458880"/>
    </source>
</evidence>
<dbReference type="EMBL" id="JASPKY010000124">
    <property type="protein sequence ID" value="KAK9731920.1"/>
    <property type="molecule type" value="Genomic_DNA"/>
</dbReference>
<organism evidence="1 2">
    <name type="scientific">Popillia japonica</name>
    <name type="common">Japanese beetle</name>
    <dbReference type="NCBI Taxonomy" id="7064"/>
    <lineage>
        <taxon>Eukaryota</taxon>
        <taxon>Metazoa</taxon>
        <taxon>Ecdysozoa</taxon>
        <taxon>Arthropoda</taxon>
        <taxon>Hexapoda</taxon>
        <taxon>Insecta</taxon>
        <taxon>Pterygota</taxon>
        <taxon>Neoptera</taxon>
        <taxon>Endopterygota</taxon>
        <taxon>Coleoptera</taxon>
        <taxon>Polyphaga</taxon>
        <taxon>Scarabaeiformia</taxon>
        <taxon>Scarabaeidae</taxon>
        <taxon>Rutelinae</taxon>
        <taxon>Popillia</taxon>
    </lineage>
</organism>
<keyword evidence="2" id="KW-1185">Reference proteome</keyword>
<protein>
    <submittedName>
        <fullName evidence="1">Uncharacterized protein</fullName>
    </submittedName>
</protein>
<accession>A0AAW1LEX3</accession>
<dbReference type="AlphaFoldDB" id="A0AAW1LEX3"/>
<dbReference type="Proteomes" id="UP001458880">
    <property type="component" value="Unassembled WGS sequence"/>
</dbReference>
<sequence>MNPFAFNSEGDYAILLDPKEADSNKLLENLSIRFPAVLELAKRNEGQIDFLTSTTATKVRDKEAVERTTTVYVLPLHIGKDGVNDMEESYDMLKDLKRDYRRHPSGKLHLLVSEGLDLRSYILHG</sequence>
<evidence type="ECO:0000313" key="1">
    <source>
        <dbReference type="EMBL" id="KAK9731920.1"/>
    </source>
</evidence>
<gene>
    <name evidence="1" type="ORF">QE152_g13233</name>
</gene>
<comment type="caution">
    <text evidence="1">The sequence shown here is derived from an EMBL/GenBank/DDBJ whole genome shotgun (WGS) entry which is preliminary data.</text>
</comment>
<reference evidence="1 2" key="1">
    <citation type="journal article" date="2024" name="BMC Genomics">
        <title>De novo assembly and annotation of Popillia japonica's genome with initial clues to its potential as an invasive pest.</title>
        <authorList>
            <person name="Cucini C."/>
            <person name="Boschi S."/>
            <person name="Funari R."/>
            <person name="Cardaioli E."/>
            <person name="Iannotti N."/>
            <person name="Marturano G."/>
            <person name="Paoli F."/>
            <person name="Bruttini M."/>
            <person name="Carapelli A."/>
            <person name="Frati F."/>
            <person name="Nardi F."/>
        </authorList>
    </citation>
    <scope>NUCLEOTIDE SEQUENCE [LARGE SCALE GENOMIC DNA]</scope>
    <source>
        <strain evidence="1">DMR45628</strain>
    </source>
</reference>
<proteinExistence type="predicted"/>